<reference evidence="9 10" key="1">
    <citation type="journal article" date="2014" name="Genome Biol. Evol.">
        <title>The genome of the myxosporean Thelohanellus kitauei shows adaptations to nutrient acquisition within its fish host.</title>
        <authorList>
            <person name="Yang Y."/>
            <person name="Xiong J."/>
            <person name="Zhou Z."/>
            <person name="Huo F."/>
            <person name="Miao W."/>
            <person name="Ran C."/>
            <person name="Liu Y."/>
            <person name="Zhang J."/>
            <person name="Feng J."/>
            <person name="Wang M."/>
            <person name="Wang M."/>
            <person name="Wang L."/>
            <person name="Yao B."/>
        </authorList>
    </citation>
    <scope>NUCLEOTIDE SEQUENCE [LARGE SCALE GENOMIC DNA]</scope>
    <source>
        <strain evidence="9">Wuqing</strain>
    </source>
</reference>
<feature type="domain" description="PFU" evidence="7">
    <location>
        <begin position="308"/>
        <end position="406"/>
    </location>
</feature>
<feature type="repeat" description="WD" evidence="6">
    <location>
        <begin position="173"/>
        <end position="203"/>
    </location>
</feature>
<keyword evidence="4 6" id="KW-0853">WD repeat</keyword>
<protein>
    <submittedName>
        <fullName evidence="9">Phospholipase A-2-activating protein</fullName>
    </submittedName>
</protein>
<dbReference type="SUPFAM" id="SSF50978">
    <property type="entry name" value="WD40 repeat-like"/>
    <property type="match status" value="1"/>
</dbReference>
<gene>
    <name evidence="9" type="ORF">RF11_00168</name>
</gene>
<dbReference type="GO" id="GO:0043161">
    <property type="term" value="P:proteasome-mediated ubiquitin-dependent protein catabolic process"/>
    <property type="evidence" value="ECO:0007669"/>
    <property type="project" value="TreeGrafter"/>
</dbReference>
<evidence type="ECO:0000256" key="1">
    <source>
        <dbReference type="ARBA" id="ARBA00004496"/>
    </source>
</evidence>
<dbReference type="InterPro" id="IPR015155">
    <property type="entry name" value="PFU"/>
</dbReference>
<dbReference type="InterPro" id="IPR001680">
    <property type="entry name" value="WD40_rpt"/>
</dbReference>
<dbReference type="GO" id="GO:0005634">
    <property type="term" value="C:nucleus"/>
    <property type="evidence" value="ECO:0007669"/>
    <property type="project" value="TreeGrafter"/>
</dbReference>
<evidence type="ECO:0000256" key="6">
    <source>
        <dbReference type="PROSITE-ProRule" id="PRU00221"/>
    </source>
</evidence>
<name>A0A0C2IY59_THEKT</name>
<dbReference type="Pfam" id="PF09070">
    <property type="entry name" value="PFU"/>
    <property type="match status" value="1"/>
</dbReference>
<dbReference type="InterPro" id="IPR011989">
    <property type="entry name" value="ARM-like"/>
</dbReference>
<dbReference type="PROSITE" id="PS51394">
    <property type="entry name" value="PFU"/>
    <property type="match status" value="1"/>
</dbReference>
<evidence type="ECO:0000256" key="4">
    <source>
        <dbReference type="ARBA" id="ARBA00022574"/>
    </source>
</evidence>
<feature type="domain" description="PUL" evidence="8">
    <location>
        <begin position="410"/>
        <end position="673"/>
    </location>
</feature>
<evidence type="ECO:0000313" key="10">
    <source>
        <dbReference type="Proteomes" id="UP000031668"/>
    </source>
</evidence>
<comment type="caution">
    <text evidence="9">The sequence shown here is derived from an EMBL/GenBank/DDBJ whole genome shotgun (WGS) entry which is preliminary data.</text>
</comment>
<dbReference type="GO" id="GO:0043130">
    <property type="term" value="F:ubiquitin binding"/>
    <property type="evidence" value="ECO:0007669"/>
    <property type="project" value="TreeGrafter"/>
</dbReference>
<dbReference type="InterPro" id="IPR015943">
    <property type="entry name" value="WD40/YVTN_repeat-like_dom_sf"/>
</dbReference>
<dbReference type="Gene3D" id="1.25.10.10">
    <property type="entry name" value="Leucine-rich Repeat Variant"/>
    <property type="match status" value="1"/>
</dbReference>
<dbReference type="InterPro" id="IPR036322">
    <property type="entry name" value="WD40_repeat_dom_sf"/>
</dbReference>
<keyword evidence="5" id="KW-0677">Repeat</keyword>
<dbReference type="Gene3D" id="3.10.20.870">
    <property type="entry name" value="PFU (PLAA family ubiquitin binding), C-terminal domain"/>
    <property type="match status" value="1"/>
</dbReference>
<sequence>MDGMYENYLTFQYGQKYGLVVKYHKFKKYEVVIIGALDCAITLRDVRDGVLVCEMLGHSGGVAAIEIYKDCVLSGSWDSTIKVWSSEGNLLNTLMKHEGSVWCLKTISDGFLSGSADSTIIYWQNFEPKMTFCGHTGPVRDLIVLEKTHFVSCSNDYSVRVWELESEESVSTLTGHSNFIYSLTRLSDSSFASSGEENNVRIWRDMKLVDEIFVPSTTNWCVRGTPNGSLLIGSSLHYVMVFGRDILSNSFDIEEFDGLIRESMKTSAALGGVDITKLPSVETGLSKPGTFNGETKMMRKGVDVVIYEWNESTKQWDFVGNAVRELTDEEKTQTKTTFRGVEYDHVIDVEMEDGRKLKLPYNNGDDPSDAATQFLEANNLGMFFHKQVVDFLIASIPSAGIKPVESNVKTNFAVTDYIFFETTNVVGLLKRMRSDVDLTDFDASTLQKYLESSLNGRNLSISFDSFPWLKFDTLFPASELSLLPILDMVKQLVLFEPFYVRFFVDRKNFYHFGLLEFVTNFMDEKIEVKCRMLSIKIYCNSFIHSEKFSQNFLRDLPELCKLIGDFHLWIEEHTQLSIAALVLNLSIFLIRSKCLDSVTCTNVFHTITWIMEAHRDILAPGSLCHLLNALENVLCSNISTDSVKNDLQSLKTMLPKLEVDPKVSILKDELMKKFSKLLI</sequence>
<evidence type="ECO:0000313" key="9">
    <source>
        <dbReference type="EMBL" id="KII70384.1"/>
    </source>
</evidence>
<organism evidence="9 10">
    <name type="scientific">Thelohanellus kitauei</name>
    <name type="common">Myxosporean</name>
    <dbReference type="NCBI Taxonomy" id="669202"/>
    <lineage>
        <taxon>Eukaryota</taxon>
        <taxon>Metazoa</taxon>
        <taxon>Cnidaria</taxon>
        <taxon>Myxozoa</taxon>
        <taxon>Myxosporea</taxon>
        <taxon>Bivalvulida</taxon>
        <taxon>Platysporina</taxon>
        <taxon>Myxobolidae</taxon>
        <taxon>Thelohanellus</taxon>
    </lineage>
</organism>
<dbReference type="PANTHER" id="PTHR19849">
    <property type="entry name" value="PHOSPHOLIPASE A-2-ACTIVATING PROTEIN"/>
    <property type="match status" value="1"/>
</dbReference>
<dbReference type="InterPro" id="IPR038122">
    <property type="entry name" value="PFU_sf"/>
</dbReference>
<dbReference type="PROSITE" id="PS51396">
    <property type="entry name" value="PUL"/>
    <property type="match status" value="1"/>
</dbReference>
<dbReference type="EMBL" id="JWZT01002083">
    <property type="protein sequence ID" value="KII70384.1"/>
    <property type="molecule type" value="Genomic_DNA"/>
</dbReference>
<evidence type="ECO:0000256" key="2">
    <source>
        <dbReference type="ARBA" id="ARBA00008495"/>
    </source>
</evidence>
<dbReference type="GO" id="GO:0005737">
    <property type="term" value="C:cytoplasm"/>
    <property type="evidence" value="ECO:0007669"/>
    <property type="project" value="UniProtKB-SubCell"/>
</dbReference>
<feature type="repeat" description="WD" evidence="6">
    <location>
        <begin position="132"/>
        <end position="172"/>
    </location>
</feature>
<proteinExistence type="inferred from homology"/>
<dbReference type="InterPro" id="IPR013535">
    <property type="entry name" value="PUL_dom"/>
</dbReference>
<dbReference type="PROSITE" id="PS50294">
    <property type="entry name" value="WD_REPEATS_REGION"/>
    <property type="match status" value="1"/>
</dbReference>
<accession>A0A0C2IY59</accession>
<dbReference type="Proteomes" id="UP000031668">
    <property type="component" value="Unassembled WGS sequence"/>
</dbReference>
<evidence type="ECO:0000256" key="5">
    <source>
        <dbReference type="ARBA" id="ARBA00022737"/>
    </source>
</evidence>
<comment type="similarity">
    <text evidence="2">Belongs to the WD repeat PLAP family.</text>
</comment>
<dbReference type="PROSITE" id="PS50082">
    <property type="entry name" value="WD_REPEATS_2"/>
    <property type="match status" value="3"/>
</dbReference>
<keyword evidence="10" id="KW-1185">Reference proteome</keyword>
<evidence type="ECO:0000259" key="8">
    <source>
        <dbReference type="PROSITE" id="PS51396"/>
    </source>
</evidence>
<keyword evidence="3" id="KW-0963">Cytoplasm</keyword>
<evidence type="ECO:0000259" key="7">
    <source>
        <dbReference type="PROSITE" id="PS51394"/>
    </source>
</evidence>
<comment type="subcellular location">
    <subcellularLocation>
        <location evidence="1">Cytoplasm</location>
    </subcellularLocation>
</comment>
<feature type="repeat" description="WD" evidence="6">
    <location>
        <begin position="55"/>
        <end position="85"/>
    </location>
</feature>
<dbReference type="GO" id="GO:0010992">
    <property type="term" value="P:ubiquitin recycling"/>
    <property type="evidence" value="ECO:0007669"/>
    <property type="project" value="TreeGrafter"/>
</dbReference>
<dbReference type="SMART" id="SM00320">
    <property type="entry name" value="WD40"/>
    <property type="match status" value="4"/>
</dbReference>
<dbReference type="AlphaFoldDB" id="A0A0C2IY59"/>
<dbReference type="PANTHER" id="PTHR19849:SF0">
    <property type="entry name" value="PHOSPHOLIPASE A-2-ACTIVATING PROTEIN"/>
    <property type="match status" value="1"/>
</dbReference>
<dbReference type="OrthoDB" id="10265988at2759"/>
<dbReference type="Pfam" id="PF08324">
    <property type="entry name" value="PUL"/>
    <property type="match status" value="1"/>
</dbReference>
<dbReference type="Gene3D" id="2.130.10.10">
    <property type="entry name" value="YVTN repeat-like/Quinoprotein amine dehydrogenase"/>
    <property type="match status" value="1"/>
</dbReference>
<dbReference type="Pfam" id="PF00400">
    <property type="entry name" value="WD40"/>
    <property type="match status" value="4"/>
</dbReference>
<evidence type="ECO:0000256" key="3">
    <source>
        <dbReference type="ARBA" id="ARBA00022490"/>
    </source>
</evidence>